<proteinExistence type="predicted"/>
<keyword evidence="1" id="KW-1185">Reference proteome</keyword>
<dbReference type="Proteomes" id="UP000887577">
    <property type="component" value="Unplaced"/>
</dbReference>
<dbReference type="AlphaFoldDB" id="A0A914Y1S7"/>
<name>A0A914Y1S7_9BILA</name>
<sequence>MPKQQDIDTIRNNSIEISLSYYLKFFPNQNGNAVIAFKFINELKDVIDFKTTFFIKSCGIEKELTGEYQRDFLRKIGKHLPVKFEVILCSTKDLFDEEKQFFDEHDELVLQCQGSLNTYDTSYETEHGWKFKSGKKSRQPYRPLEFDWDIKLIARDGIVQVSCS</sequence>
<evidence type="ECO:0000313" key="1">
    <source>
        <dbReference type="Proteomes" id="UP000887577"/>
    </source>
</evidence>
<reference evidence="2" key="1">
    <citation type="submission" date="2022-11" db="UniProtKB">
        <authorList>
            <consortium name="WormBaseParasite"/>
        </authorList>
    </citation>
    <scope>IDENTIFICATION</scope>
</reference>
<protein>
    <submittedName>
        <fullName evidence="2">Uncharacterized protein</fullName>
    </submittedName>
</protein>
<dbReference type="WBParaSite" id="PSU_v2.g13411.t1">
    <property type="protein sequence ID" value="PSU_v2.g13411.t1"/>
    <property type="gene ID" value="PSU_v2.g13411"/>
</dbReference>
<accession>A0A914Y1S7</accession>
<organism evidence="1 2">
    <name type="scientific">Panagrolaimus superbus</name>
    <dbReference type="NCBI Taxonomy" id="310955"/>
    <lineage>
        <taxon>Eukaryota</taxon>
        <taxon>Metazoa</taxon>
        <taxon>Ecdysozoa</taxon>
        <taxon>Nematoda</taxon>
        <taxon>Chromadorea</taxon>
        <taxon>Rhabditida</taxon>
        <taxon>Tylenchina</taxon>
        <taxon>Panagrolaimomorpha</taxon>
        <taxon>Panagrolaimoidea</taxon>
        <taxon>Panagrolaimidae</taxon>
        <taxon>Panagrolaimus</taxon>
    </lineage>
</organism>
<evidence type="ECO:0000313" key="2">
    <source>
        <dbReference type="WBParaSite" id="PSU_v2.g13411.t1"/>
    </source>
</evidence>